<gene>
    <name evidence="11" type="ORF">CKO13_12195</name>
</gene>
<dbReference type="RefSeq" id="WP_200261460.1">
    <property type="nucleotide sequence ID" value="NZ_NRSH01000268.1"/>
</dbReference>
<dbReference type="Gene3D" id="3.30.479.10">
    <property type="entry name" value="6-pyruvoyl tetrahydropterin synthase/QueD"/>
    <property type="match status" value="2"/>
</dbReference>
<evidence type="ECO:0000313" key="12">
    <source>
        <dbReference type="Proteomes" id="UP000738126"/>
    </source>
</evidence>
<comment type="caution">
    <text evidence="11">The sequence shown here is derived from an EMBL/GenBank/DDBJ whole genome shotgun (WGS) entry which is preliminary data.</text>
</comment>
<comment type="pathway">
    <text evidence="2">Purine metabolism; 7-cyano-7-deazaguanine biosynthesis.</text>
</comment>
<dbReference type="PANTHER" id="PTHR12589">
    <property type="entry name" value="PYRUVOYL TETRAHYDROBIOPTERIN SYNTHASE"/>
    <property type="match status" value="1"/>
</dbReference>
<evidence type="ECO:0000256" key="2">
    <source>
        <dbReference type="ARBA" id="ARBA00005061"/>
    </source>
</evidence>
<dbReference type="Pfam" id="PF01242">
    <property type="entry name" value="PTPS"/>
    <property type="match status" value="2"/>
</dbReference>
<evidence type="ECO:0000256" key="3">
    <source>
        <dbReference type="ARBA" id="ARBA00008900"/>
    </source>
</evidence>
<evidence type="ECO:0000256" key="4">
    <source>
        <dbReference type="ARBA" id="ARBA00012982"/>
    </source>
</evidence>
<accession>A0ABS1ED02</accession>
<comment type="cofactor">
    <cofactor evidence="1">
        <name>Zn(2+)</name>
        <dbReference type="ChEBI" id="CHEBI:29105"/>
    </cofactor>
</comment>
<name>A0ABS1ED02_9GAMM</name>
<dbReference type="Proteomes" id="UP000738126">
    <property type="component" value="Unassembled WGS sequence"/>
</dbReference>
<dbReference type="PANTHER" id="PTHR12589:SF7">
    <property type="entry name" value="6-PYRUVOYL TETRAHYDROBIOPTERIN SYNTHASE"/>
    <property type="match status" value="1"/>
</dbReference>
<evidence type="ECO:0000256" key="5">
    <source>
        <dbReference type="ARBA" id="ARBA00018141"/>
    </source>
</evidence>
<keyword evidence="6" id="KW-0479">Metal-binding</keyword>
<feature type="non-terminal residue" evidence="11">
    <location>
        <position position="1"/>
    </location>
</feature>
<proteinExistence type="inferred from homology"/>
<evidence type="ECO:0000256" key="1">
    <source>
        <dbReference type="ARBA" id="ARBA00001947"/>
    </source>
</evidence>
<dbReference type="InterPro" id="IPR038418">
    <property type="entry name" value="6-PTP_synth/QueD_sf"/>
</dbReference>
<sequence>WRGFRFEAAHRLPQVPAGHPCARMHGHSYRVVLEAEATDAALHALWAAVEPRLRYSCLNDLLANPTSEHLAGWLWAQLRPREPGLRRVHVHETERSACTYDGERYTIWKAEGFEAAVRVPGAGDERSRLHGHGYRLRLHAAAPLDPRLGWVVDYGDLKAAFAPVRERLDHHRLDEIDSLADGDPGTLAAWIAAAVGERLPQLSRVDLLERDGCGAVAYPGAP</sequence>
<organism evidence="11 12">
    <name type="scientific">Halorhodospira neutriphila</name>
    <dbReference type="NCBI Taxonomy" id="168379"/>
    <lineage>
        <taxon>Bacteria</taxon>
        <taxon>Pseudomonadati</taxon>
        <taxon>Pseudomonadota</taxon>
        <taxon>Gammaproteobacteria</taxon>
        <taxon>Chromatiales</taxon>
        <taxon>Ectothiorhodospiraceae</taxon>
        <taxon>Halorhodospira</taxon>
    </lineage>
</organism>
<evidence type="ECO:0000256" key="6">
    <source>
        <dbReference type="ARBA" id="ARBA00022723"/>
    </source>
</evidence>
<dbReference type="EMBL" id="NRSH01000268">
    <property type="protein sequence ID" value="MBK1727751.1"/>
    <property type="molecule type" value="Genomic_DNA"/>
</dbReference>
<evidence type="ECO:0000256" key="8">
    <source>
        <dbReference type="ARBA" id="ARBA00023239"/>
    </source>
</evidence>
<keyword evidence="7" id="KW-0862">Zinc</keyword>
<comment type="catalytic activity">
    <reaction evidence="10">
        <text>7,8-dihydroneopterin 3'-triphosphate + H2O = 6-carboxy-5,6,7,8-tetrahydropterin + triphosphate + acetaldehyde + 2 H(+)</text>
        <dbReference type="Rhea" id="RHEA:27966"/>
        <dbReference type="ChEBI" id="CHEBI:15343"/>
        <dbReference type="ChEBI" id="CHEBI:15377"/>
        <dbReference type="ChEBI" id="CHEBI:15378"/>
        <dbReference type="ChEBI" id="CHEBI:18036"/>
        <dbReference type="ChEBI" id="CHEBI:58462"/>
        <dbReference type="ChEBI" id="CHEBI:61032"/>
        <dbReference type="EC" id="4.1.2.50"/>
    </reaction>
</comment>
<keyword evidence="12" id="KW-1185">Reference proteome</keyword>
<evidence type="ECO:0000256" key="7">
    <source>
        <dbReference type="ARBA" id="ARBA00022833"/>
    </source>
</evidence>
<protein>
    <recommendedName>
        <fullName evidence="5">6-carboxy-5,6,7,8-tetrahydropterin synthase</fullName>
        <ecNumber evidence="4">4.1.2.50</ecNumber>
    </recommendedName>
    <alternativeName>
        <fullName evidence="9">Queuosine biosynthesis protein QueD</fullName>
    </alternativeName>
</protein>
<reference evidence="11 12" key="1">
    <citation type="journal article" date="2020" name="Microorganisms">
        <title>Osmotic Adaptation and Compatible Solute Biosynthesis of Phototrophic Bacteria as Revealed from Genome Analyses.</title>
        <authorList>
            <person name="Imhoff J.F."/>
            <person name="Rahn T."/>
            <person name="Kunzel S."/>
            <person name="Keller A."/>
            <person name="Neulinger S.C."/>
        </authorList>
    </citation>
    <scope>NUCLEOTIDE SEQUENCE [LARGE SCALE GENOMIC DNA]</scope>
    <source>
        <strain evidence="11 12">DSM 15116</strain>
    </source>
</reference>
<dbReference type="InterPro" id="IPR007115">
    <property type="entry name" value="6-PTP_synth/QueD"/>
</dbReference>
<keyword evidence="8" id="KW-0456">Lyase</keyword>
<dbReference type="EC" id="4.1.2.50" evidence="4"/>
<comment type="similarity">
    <text evidence="3">Belongs to the PTPS family. QueD subfamily.</text>
</comment>
<evidence type="ECO:0000313" key="11">
    <source>
        <dbReference type="EMBL" id="MBK1727751.1"/>
    </source>
</evidence>
<evidence type="ECO:0000256" key="9">
    <source>
        <dbReference type="ARBA" id="ARBA00031449"/>
    </source>
</evidence>
<dbReference type="SUPFAM" id="SSF55620">
    <property type="entry name" value="Tetrahydrobiopterin biosynthesis enzymes-like"/>
    <property type="match status" value="2"/>
</dbReference>
<evidence type="ECO:0000256" key="10">
    <source>
        <dbReference type="ARBA" id="ARBA00048807"/>
    </source>
</evidence>